<protein>
    <submittedName>
        <fullName evidence="1">Uncharacterized protein</fullName>
    </submittedName>
</protein>
<name>A0A317W253_9EURO</name>
<evidence type="ECO:0000313" key="2">
    <source>
        <dbReference type="Proteomes" id="UP000247233"/>
    </source>
</evidence>
<reference evidence="1 2" key="1">
    <citation type="submission" date="2016-12" db="EMBL/GenBank/DDBJ databases">
        <title>The genomes of Aspergillus section Nigri reveals drivers in fungal speciation.</title>
        <authorList>
            <consortium name="DOE Joint Genome Institute"/>
            <person name="Vesth T.C."/>
            <person name="Nybo J."/>
            <person name="Theobald S."/>
            <person name="Brandl J."/>
            <person name="Frisvad J.C."/>
            <person name="Nielsen K.F."/>
            <person name="Lyhne E.K."/>
            <person name="Kogle M.E."/>
            <person name="Kuo A."/>
            <person name="Riley R."/>
            <person name="Clum A."/>
            <person name="Nolan M."/>
            <person name="Lipzen A."/>
            <person name="Salamov A."/>
            <person name="Henrissat B."/>
            <person name="Wiebenga A."/>
            <person name="De Vries R.P."/>
            <person name="Grigoriev I.V."/>
            <person name="Mortensen U.H."/>
            <person name="Andersen M.R."/>
            <person name="Baker S.E."/>
        </authorList>
    </citation>
    <scope>NUCLEOTIDE SEQUENCE [LARGE SCALE GENOMIC DNA]</scope>
    <source>
        <strain evidence="1 2">CBS 117.55</strain>
    </source>
</reference>
<comment type="caution">
    <text evidence="1">The sequence shown here is derived from an EMBL/GenBank/DDBJ whole genome shotgun (WGS) entry which is preliminary data.</text>
</comment>
<evidence type="ECO:0000313" key="1">
    <source>
        <dbReference type="EMBL" id="PWY79327.1"/>
    </source>
</evidence>
<dbReference type="EMBL" id="MSFL01000016">
    <property type="protein sequence ID" value="PWY79327.1"/>
    <property type="molecule type" value="Genomic_DNA"/>
</dbReference>
<dbReference type="GeneID" id="37070803"/>
<dbReference type="AlphaFoldDB" id="A0A317W253"/>
<proteinExistence type="predicted"/>
<sequence length="118" mass="12780">MGALIVSGVMCNVTSCKGALDHIPVPIWTVKDRVRRHEATIVPIPSSRSVLHVRSAASVCLASASFRPYVPSEISSPDIIHGVSADIRGRQVLLSKSTSLSETKTPGEFRFQPTLFHD</sequence>
<dbReference type="RefSeq" id="XP_025398547.1">
    <property type="nucleotide sequence ID" value="XM_025548566.1"/>
</dbReference>
<dbReference type="VEuPathDB" id="FungiDB:BO70DRAFT_59036"/>
<dbReference type="Proteomes" id="UP000247233">
    <property type="component" value="Unassembled WGS sequence"/>
</dbReference>
<keyword evidence="2" id="KW-1185">Reference proteome</keyword>
<accession>A0A317W253</accession>
<organism evidence="1 2">
    <name type="scientific">Aspergillus heteromorphus CBS 117.55</name>
    <dbReference type="NCBI Taxonomy" id="1448321"/>
    <lineage>
        <taxon>Eukaryota</taxon>
        <taxon>Fungi</taxon>
        <taxon>Dikarya</taxon>
        <taxon>Ascomycota</taxon>
        <taxon>Pezizomycotina</taxon>
        <taxon>Eurotiomycetes</taxon>
        <taxon>Eurotiomycetidae</taxon>
        <taxon>Eurotiales</taxon>
        <taxon>Aspergillaceae</taxon>
        <taxon>Aspergillus</taxon>
        <taxon>Aspergillus subgen. Circumdati</taxon>
    </lineage>
</organism>
<gene>
    <name evidence="1" type="ORF">BO70DRAFT_59036</name>
</gene>